<keyword evidence="8" id="KW-1185">Reference proteome</keyword>
<dbReference type="AlphaFoldDB" id="A0A941IMB0"/>
<protein>
    <submittedName>
        <fullName evidence="7">L-2-hydroxyglutarate oxidase</fullName>
        <ecNumber evidence="7">1.1.3.-</ecNumber>
    </submittedName>
</protein>
<dbReference type="SUPFAM" id="SSF51905">
    <property type="entry name" value="FAD/NAD(P)-binding domain"/>
    <property type="match status" value="1"/>
</dbReference>
<feature type="domain" description="FAD dependent oxidoreductase" evidence="6">
    <location>
        <begin position="4"/>
        <end position="390"/>
    </location>
</feature>
<evidence type="ECO:0000313" key="8">
    <source>
        <dbReference type="Proteomes" id="UP000676325"/>
    </source>
</evidence>
<dbReference type="NCBIfam" id="NF008726">
    <property type="entry name" value="PRK11728.1"/>
    <property type="match status" value="1"/>
</dbReference>
<dbReference type="EC" id="1.1.3.-" evidence="7"/>
<name>A0A941IMB0_9ACTN</name>
<comment type="similarity">
    <text evidence="5">Belongs to the L2HGDH family.</text>
</comment>
<evidence type="ECO:0000313" key="7">
    <source>
        <dbReference type="EMBL" id="MBR7828401.1"/>
    </source>
</evidence>
<comment type="cofactor">
    <cofactor evidence="1">
        <name>FAD</name>
        <dbReference type="ChEBI" id="CHEBI:57692"/>
    </cofactor>
</comment>
<evidence type="ECO:0000256" key="2">
    <source>
        <dbReference type="ARBA" id="ARBA00022630"/>
    </source>
</evidence>
<gene>
    <name evidence="7" type="primary">lhgO</name>
    <name evidence="7" type="ORF">KDK95_18970</name>
</gene>
<reference evidence="7" key="1">
    <citation type="submission" date="2021-04" db="EMBL/GenBank/DDBJ databases">
        <title>Genome based classification of Actinospica acidithermotolerans sp. nov., an actinobacterium isolated from an Indonesian hot spring.</title>
        <authorList>
            <person name="Kusuma A.B."/>
            <person name="Putra K.E."/>
            <person name="Nafisah S."/>
            <person name="Loh J."/>
            <person name="Nouioui I."/>
            <person name="Goodfellow M."/>
        </authorList>
    </citation>
    <scope>NUCLEOTIDE SEQUENCE</scope>
    <source>
        <strain evidence="7">MGRD01-02</strain>
    </source>
</reference>
<dbReference type="PANTHER" id="PTHR43104:SF2">
    <property type="entry name" value="L-2-HYDROXYGLUTARATE DEHYDROGENASE, MITOCHONDRIAL"/>
    <property type="match status" value="1"/>
</dbReference>
<comment type="caution">
    <text evidence="7">The sequence shown here is derived from an EMBL/GenBank/DDBJ whole genome shotgun (WGS) entry which is preliminary data.</text>
</comment>
<proteinExistence type="inferred from homology"/>
<dbReference type="InterPro" id="IPR036188">
    <property type="entry name" value="FAD/NAD-bd_sf"/>
</dbReference>
<dbReference type="InterPro" id="IPR006076">
    <property type="entry name" value="FAD-dep_OxRdtase"/>
</dbReference>
<dbReference type="Gene3D" id="3.50.50.60">
    <property type="entry name" value="FAD/NAD(P)-binding domain"/>
    <property type="match status" value="1"/>
</dbReference>
<keyword evidence="4 7" id="KW-0560">Oxidoreductase</keyword>
<sequence length="395" mass="42500">MKRVGVVGAGLVGLAVARRIAQTTGAEVTVFEKEDVICKHQSGHNSGVVHSGIYYKPGSLKATLCRRGVELIKEFTAEHGLEYRELGKVIVARDEVEVTRLRDLQDRAAGNGVPGVRWLGPEELRELEPHVTGLAALHSPTTAIVDYPAIAHALVDDLTKFGGSVRLNAPVDGVERSAGGVAVTSRGERDEFDRLVLCAGLQSDSVARLAGDDPGPAIVPFRGEYYRLVPDRRHLVNGLVYPVPDPAYPFLGVHLTPRIDGTVDVGPNAVLAMAREGYKRTDIRPADLLRTLAWPGSLRLFRQHWRMGVHEYRGSFSKRAFTAAARAYVPELAPADLVAAPAGVRAQAVDRDGSLVDDFRISALGPVTAVRNAPSPAATSSLAIAEYVVDHITAK</sequence>
<dbReference type="Pfam" id="PF01266">
    <property type="entry name" value="DAO"/>
    <property type="match status" value="1"/>
</dbReference>
<accession>A0A941IMB0</accession>
<keyword evidence="3" id="KW-0274">FAD</keyword>
<evidence type="ECO:0000256" key="5">
    <source>
        <dbReference type="ARBA" id="ARBA00037941"/>
    </source>
</evidence>
<dbReference type="GO" id="GO:0005737">
    <property type="term" value="C:cytoplasm"/>
    <property type="evidence" value="ECO:0007669"/>
    <property type="project" value="TreeGrafter"/>
</dbReference>
<dbReference type="GO" id="GO:0047545">
    <property type="term" value="F:(S)-2-hydroxyglutarate dehydrogenase activity"/>
    <property type="evidence" value="ECO:0007669"/>
    <property type="project" value="TreeGrafter"/>
</dbReference>
<evidence type="ECO:0000259" key="6">
    <source>
        <dbReference type="Pfam" id="PF01266"/>
    </source>
</evidence>
<evidence type="ECO:0000256" key="3">
    <source>
        <dbReference type="ARBA" id="ARBA00022827"/>
    </source>
</evidence>
<evidence type="ECO:0000256" key="4">
    <source>
        <dbReference type="ARBA" id="ARBA00023002"/>
    </source>
</evidence>
<dbReference type="Proteomes" id="UP000676325">
    <property type="component" value="Unassembled WGS sequence"/>
</dbReference>
<keyword evidence="2" id="KW-0285">Flavoprotein</keyword>
<dbReference type="Gene3D" id="3.30.9.10">
    <property type="entry name" value="D-Amino Acid Oxidase, subunit A, domain 2"/>
    <property type="match status" value="1"/>
</dbReference>
<evidence type="ECO:0000256" key="1">
    <source>
        <dbReference type="ARBA" id="ARBA00001974"/>
    </source>
</evidence>
<dbReference type="PANTHER" id="PTHR43104">
    <property type="entry name" value="L-2-HYDROXYGLUTARATE DEHYDROGENASE, MITOCHONDRIAL"/>
    <property type="match status" value="1"/>
</dbReference>
<dbReference type="EMBL" id="JAGSOH010000055">
    <property type="protein sequence ID" value="MBR7828401.1"/>
    <property type="molecule type" value="Genomic_DNA"/>
</dbReference>
<organism evidence="7 8">
    <name type="scientific">Actinospica acidithermotolerans</name>
    <dbReference type="NCBI Taxonomy" id="2828514"/>
    <lineage>
        <taxon>Bacteria</taxon>
        <taxon>Bacillati</taxon>
        <taxon>Actinomycetota</taxon>
        <taxon>Actinomycetes</taxon>
        <taxon>Catenulisporales</taxon>
        <taxon>Actinospicaceae</taxon>
        <taxon>Actinospica</taxon>
    </lineage>
</organism>
<dbReference type="RefSeq" id="WP_212519535.1">
    <property type="nucleotide sequence ID" value="NZ_JAGSOH010000055.1"/>
</dbReference>